<feature type="domain" description="HPP transmembrane region" evidence="2">
    <location>
        <begin position="4"/>
        <end position="152"/>
    </location>
</feature>
<dbReference type="AlphaFoldDB" id="A0A919RJP7"/>
<dbReference type="PANTHER" id="PTHR33741:SF5">
    <property type="entry name" value="TRANSMEMBRANE PROTEIN DDB_G0269096-RELATED"/>
    <property type="match status" value="1"/>
</dbReference>
<keyword evidence="1" id="KW-0812">Transmembrane</keyword>
<dbReference type="Proteomes" id="UP000606172">
    <property type="component" value="Unassembled WGS sequence"/>
</dbReference>
<reference evidence="3" key="1">
    <citation type="submission" date="2021-01" db="EMBL/GenBank/DDBJ databases">
        <title>Whole genome shotgun sequence of Sinosporangium siamense NBRC 109515.</title>
        <authorList>
            <person name="Komaki H."/>
            <person name="Tamura T."/>
        </authorList>
    </citation>
    <scope>NUCLEOTIDE SEQUENCE</scope>
    <source>
        <strain evidence="3">NBRC 109515</strain>
    </source>
</reference>
<dbReference type="Pfam" id="PF04982">
    <property type="entry name" value="TM_HPP"/>
    <property type="match status" value="1"/>
</dbReference>
<feature type="transmembrane region" description="Helical" evidence="1">
    <location>
        <begin position="36"/>
        <end position="56"/>
    </location>
</feature>
<dbReference type="PANTHER" id="PTHR33741">
    <property type="entry name" value="TRANSMEMBRANE PROTEIN DDB_G0269096-RELATED"/>
    <property type="match status" value="1"/>
</dbReference>
<name>A0A919RJP7_9ACTN</name>
<sequence>MAPPRPPIWEIGAATLTSTLALTVLAGLGVLFDQVLLVPPLAASMALVAGAPALPLAQPRSVVGGQFVSALTGFAVLTVLGGSMWAAALAGGLALGVMQLVRVPHSPAAASAVLVVLTSPPILSFLALLMAASVVLVAVGIVGARGRGARYPVYW</sequence>
<keyword evidence="4" id="KW-1185">Reference proteome</keyword>
<evidence type="ECO:0000313" key="4">
    <source>
        <dbReference type="Proteomes" id="UP000606172"/>
    </source>
</evidence>
<evidence type="ECO:0000313" key="3">
    <source>
        <dbReference type="EMBL" id="GII94512.1"/>
    </source>
</evidence>
<keyword evidence="1" id="KW-1133">Transmembrane helix</keyword>
<organism evidence="3 4">
    <name type="scientific">Sinosporangium siamense</name>
    <dbReference type="NCBI Taxonomy" id="1367973"/>
    <lineage>
        <taxon>Bacteria</taxon>
        <taxon>Bacillati</taxon>
        <taxon>Actinomycetota</taxon>
        <taxon>Actinomycetes</taxon>
        <taxon>Streptosporangiales</taxon>
        <taxon>Streptosporangiaceae</taxon>
        <taxon>Sinosporangium</taxon>
    </lineage>
</organism>
<dbReference type="EMBL" id="BOOW01000030">
    <property type="protein sequence ID" value="GII94512.1"/>
    <property type="molecule type" value="Genomic_DNA"/>
</dbReference>
<protein>
    <submittedName>
        <fullName evidence="3">Membrane protein</fullName>
    </submittedName>
</protein>
<dbReference type="RefSeq" id="WP_239129427.1">
    <property type="nucleotide sequence ID" value="NZ_BOOW01000030.1"/>
</dbReference>
<gene>
    <name evidence="3" type="ORF">Ssi02_47430</name>
</gene>
<feature type="transmembrane region" description="Helical" evidence="1">
    <location>
        <begin position="68"/>
        <end position="101"/>
    </location>
</feature>
<accession>A0A919RJP7</accession>
<feature type="transmembrane region" description="Helical" evidence="1">
    <location>
        <begin position="121"/>
        <end position="142"/>
    </location>
</feature>
<proteinExistence type="predicted"/>
<dbReference type="InterPro" id="IPR007065">
    <property type="entry name" value="HPP"/>
</dbReference>
<comment type="caution">
    <text evidence="3">The sequence shown here is derived from an EMBL/GenBank/DDBJ whole genome shotgun (WGS) entry which is preliminary data.</text>
</comment>
<keyword evidence="1" id="KW-0472">Membrane</keyword>
<dbReference type="InterPro" id="IPR058581">
    <property type="entry name" value="TM_HPP"/>
</dbReference>
<evidence type="ECO:0000259" key="2">
    <source>
        <dbReference type="Pfam" id="PF04982"/>
    </source>
</evidence>
<evidence type="ECO:0000256" key="1">
    <source>
        <dbReference type="SAM" id="Phobius"/>
    </source>
</evidence>